<reference evidence="2" key="1">
    <citation type="submission" date="2020-03" db="EMBL/GenBank/DDBJ databases">
        <title>Psychroflexus Maritimus sp. nov., isolate from marine sediment.</title>
        <authorList>
            <person name="Zhong Y.-L."/>
        </authorList>
    </citation>
    <scope>NUCLEOTIDE SEQUENCE</scope>
    <source>
        <strain evidence="2">C1</strain>
    </source>
</reference>
<gene>
    <name evidence="2" type="ORF">G7034_09805</name>
</gene>
<evidence type="ECO:0000313" key="2">
    <source>
        <dbReference type="EMBL" id="NGZ90548.1"/>
    </source>
</evidence>
<feature type="non-terminal residue" evidence="2">
    <location>
        <position position="166"/>
    </location>
</feature>
<comment type="caution">
    <text evidence="2">The sequence shown here is derived from an EMBL/GenBank/DDBJ whole genome shotgun (WGS) entry which is preliminary data.</text>
</comment>
<feature type="non-terminal residue" evidence="2">
    <location>
        <position position="1"/>
    </location>
</feature>
<dbReference type="Gene3D" id="2.60.40.1220">
    <property type="match status" value="1"/>
</dbReference>
<keyword evidence="1" id="KW-0732">Signal</keyword>
<dbReference type="AlphaFoldDB" id="A0A967AFD7"/>
<organism evidence="2 3">
    <name type="scientific">Psychroflexus maritimus</name>
    <dbReference type="NCBI Taxonomy" id="2714865"/>
    <lineage>
        <taxon>Bacteria</taxon>
        <taxon>Pseudomonadati</taxon>
        <taxon>Bacteroidota</taxon>
        <taxon>Flavobacteriia</taxon>
        <taxon>Flavobacteriales</taxon>
        <taxon>Flavobacteriaceae</taxon>
        <taxon>Psychroflexus</taxon>
    </lineage>
</organism>
<dbReference type="InterPro" id="IPR014755">
    <property type="entry name" value="Cu-Rt/internalin_Ig-like"/>
</dbReference>
<keyword evidence="3" id="KW-1185">Reference proteome</keyword>
<proteinExistence type="predicted"/>
<dbReference type="Proteomes" id="UP000643701">
    <property type="component" value="Unassembled WGS sequence"/>
</dbReference>
<evidence type="ECO:0000256" key="1">
    <source>
        <dbReference type="ARBA" id="ARBA00022729"/>
    </source>
</evidence>
<accession>A0A967AFD7</accession>
<protein>
    <recommendedName>
        <fullName evidence="4">Gliding motility-associated C-terminal domain-containing protein</fullName>
    </recommendedName>
</protein>
<evidence type="ECO:0000313" key="3">
    <source>
        <dbReference type="Proteomes" id="UP000643701"/>
    </source>
</evidence>
<evidence type="ECO:0008006" key="4">
    <source>
        <dbReference type="Google" id="ProtNLM"/>
    </source>
</evidence>
<dbReference type="EMBL" id="JAANAS010000080">
    <property type="protein sequence ID" value="NGZ90548.1"/>
    <property type="molecule type" value="Genomic_DNA"/>
</dbReference>
<name>A0A967AFD7_9FLAO</name>
<sequence length="166" mass="18534">TTSNNGIEGEWTPELNSSNSIYTFTPNSDECAESIDIEIEIIPDITPEFSIPTEVCEDELQELPTTSDNGIEGEWQPDFNPSTTETYTFIPENEACYSELVEITIEINSLSVNLDIGPIEACDNNNDGFFHEFDLDVLIDDINFTDNPELEVSFHPTIQDAESGQN</sequence>